<feature type="transmembrane region" description="Helical" evidence="1">
    <location>
        <begin position="66"/>
        <end position="87"/>
    </location>
</feature>
<accession>A0A3S3A9X2</accession>
<organism evidence="2 3">
    <name type="scientific">Rhodococcus xishaensis</name>
    <dbReference type="NCBI Taxonomy" id="2487364"/>
    <lineage>
        <taxon>Bacteria</taxon>
        <taxon>Bacillati</taxon>
        <taxon>Actinomycetota</taxon>
        <taxon>Actinomycetes</taxon>
        <taxon>Mycobacteriales</taxon>
        <taxon>Nocardiaceae</taxon>
        <taxon>Rhodococcus</taxon>
    </lineage>
</organism>
<feature type="transmembrane region" description="Helical" evidence="1">
    <location>
        <begin position="12"/>
        <end position="30"/>
    </location>
</feature>
<feature type="transmembrane region" description="Helical" evidence="1">
    <location>
        <begin position="42"/>
        <end position="59"/>
    </location>
</feature>
<dbReference type="Proteomes" id="UP000283479">
    <property type="component" value="Unassembled WGS sequence"/>
</dbReference>
<gene>
    <name evidence="2" type="ORF">EGT50_01500</name>
</gene>
<evidence type="ECO:0000313" key="3">
    <source>
        <dbReference type="Proteomes" id="UP000283479"/>
    </source>
</evidence>
<dbReference type="AlphaFoldDB" id="A0A3S3A9X2"/>
<proteinExistence type="predicted"/>
<reference evidence="2 3" key="1">
    <citation type="submission" date="2018-11" db="EMBL/GenBank/DDBJ databases">
        <title>Rhodococcus spongicola sp. nov. and Rhodococcus xishaensis sp. nov. from marine sponges.</title>
        <authorList>
            <person name="Li L."/>
            <person name="Lin H.W."/>
        </authorList>
    </citation>
    <scope>NUCLEOTIDE SEQUENCE [LARGE SCALE GENOMIC DNA]</scope>
    <source>
        <strain evidence="2 3">LHW51113</strain>
    </source>
</reference>
<keyword evidence="1" id="KW-0812">Transmembrane</keyword>
<protein>
    <submittedName>
        <fullName evidence="2">Uncharacterized protein</fullName>
    </submittedName>
</protein>
<comment type="caution">
    <text evidence="2">The sequence shown here is derived from an EMBL/GenBank/DDBJ whole genome shotgun (WGS) entry which is preliminary data.</text>
</comment>
<name>A0A3S3A9X2_9NOCA</name>
<sequence length="178" mass="17736">MNTGADAVARARGMFVGSLSGAISIAAHGLGGGKALQSQEALVLLLAASAVVGVAVASACRGSNKLPVLAALLACGQGVGHLTLVLASNHAHGLHLTPQMLAAHAAATAVGTVLVRGAERSLLSVIGSVVRTVVAVLSSPPVPDIRRWTPTVVRTLEPTTSRVARAAGGTRGPPVLSW</sequence>
<dbReference type="EMBL" id="RKLO01000001">
    <property type="protein sequence ID" value="RVW05318.1"/>
    <property type="molecule type" value="Genomic_DNA"/>
</dbReference>
<evidence type="ECO:0000256" key="1">
    <source>
        <dbReference type="SAM" id="Phobius"/>
    </source>
</evidence>
<evidence type="ECO:0000313" key="2">
    <source>
        <dbReference type="EMBL" id="RVW05318.1"/>
    </source>
</evidence>
<keyword evidence="3" id="KW-1185">Reference proteome</keyword>
<dbReference type="RefSeq" id="WP_127950835.1">
    <property type="nucleotide sequence ID" value="NZ_RKLO01000001.1"/>
</dbReference>
<keyword evidence="1" id="KW-1133">Transmembrane helix</keyword>
<keyword evidence="1" id="KW-0472">Membrane</keyword>
<dbReference type="OrthoDB" id="4465076at2"/>